<sequence length="733" mass="81733">MPLIGGFSRRSPAFPALAFRRCSVFGISLMSHKTFQTRIFFDFLFNECLARCLCSIVQDPRPQRYAQKHQGQWDALIVKGLVTTPIIGLKYRRPRKHYSHDVVLKPPSGSTTPVHVLPSYLRGCRVEDAVRLEEESHVLSLSGTADFAAGKGRAEGFTCGGGLWLCAEAHDRDTDLDLTADEILADGMVFRDKKSPKDQTQLEVAIGDGMEFTIHGESSLPSSTKVAFPLVTVRASKVTSIVSKCIALKLLDKPQVRILHRSLFDENPNGGLMLAEHDAVESPLYTVHVDVGDLKNKLKRNKPMMNNTKMIGNSIQGNHQDNRIEDDFLLKSHADEDALSVIIPIQGNHQDNRIEDDFLLKSHADEDALSVIIPIQGNHQDNRIEDDFLLKSHADEDALSVIIPIQGNHQDNRIEDDFLLKSHADEDALSVIIPIQGNHQDNRIEDDFLLKSHADEDALSVIIPIQGNHQDNRIEDDFLLKSHADEDALSVIIPIQGNHQDNRIEDDFLLKSHADEDALSPSFEPLVSNLLLMVVVWLALTATSHTAVTKTDRSKMKATKGVQKLWTEKRKKTLAKKTSSRKESCRTMPFVGGFSRGYPVSPAPSFQRRSIFTSITLIGSQYHTVKSRPNLFTHSRCEHKFPAPFIARAHVYDRCGGNTRGTSADRRSRRRFTQLASARCKMCSLLSSGSGGVGRCLFLRCGGNTRGTSADRRSRRRLTQLASARCKMCSLLS</sequence>
<protein>
    <submittedName>
        <fullName evidence="1">Uncharacterized protein</fullName>
    </submittedName>
</protein>
<organism evidence="1 2">
    <name type="scientific">Dryococelus australis</name>
    <dbReference type="NCBI Taxonomy" id="614101"/>
    <lineage>
        <taxon>Eukaryota</taxon>
        <taxon>Metazoa</taxon>
        <taxon>Ecdysozoa</taxon>
        <taxon>Arthropoda</taxon>
        <taxon>Hexapoda</taxon>
        <taxon>Insecta</taxon>
        <taxon>Pterygota</taxon>
        <taxon>Neoptera</taxon>
        <taxon>Polyneoptera</taxon>
        <taxon>Phasmatodea</taxon>
        <taxon>Verophasmatodea</taxon>
        <taxon>Anareolatae</taxon>
        <taxon>Phasmatidae</taxon>
        <taxon>Eurycanthinae</taxon>
        <taxon>Dryococelus</taxon>
    </lineage>
</organism>
<dbReference type="Proteomes" id="UP001159363">
    <property type="component" value="Chromosome 4"/>
</dbReference>
<gene>
    <name evidence="1" type="ORF">PR048_016455</name>
</gene>
<dbReference type="EMBL" id="JARBHB010000005">
    <property type="protein sequence ID" value="KAJ8884598.1"/>
    <property type="molecule type" value="Genomic_DNA"/>
</dbReference>
<accession>A0ABQ9HJT9</accession>
<evidence type="ECO:0000313" key="2">
    <source>
        <dbReference type="Proteomes" id="UP001159363"/>
    </source>
</evidence>
<comment type="caution">
    <text evidence="1">The sequence shown here is derived from an EMBL/GenBank/DDBJ whole genome shotgun (WGS) entry which is preliminary data.</text>
</comment>
<evidence type="ECO:0000313" key="1">
    <source>
        <dbReference type="EMBL" id="KAJ8884598.1"/>
    </source>
</evidence>
<name>A0ABQ9HJT9_9NEOP</name>
<reference evidence="1 2" key="1">
    <citation type="submission" date="2023-02" db="EMBL/GenBank/DDBJ databases">
        <title>LHISI_Scaffold_Assembly.</title>
        <authorList>
            <person name="Stuart O.P."/>
            <person name="Cleave R."/>
            <person name="Magrath M.J.L."/>
            <person name="Mikheyev A.S."/>
        </authorList>
    </citation>
    <scope>NUCLEOTIDE SEQUENCE [LARGE SCALE GENOMIC DNA]</scope>
    <source>
        <strain evidence="1">Daus_M_001</strain>
        <tissue evidence="1">Leg muscle</tissue>
    </source>
</reference>
<proteinExistence type="predicted"/>
<keyword evidence="2" id="KW-1185">Reference proteome</keyword>